<name>A0A699ZXT8_HAELA</name>
<sequence length="480" mass="52049">MTVVVGQPVVRVVRLGPTCSSHNWYSCRATARALWHSYYSAAQVVNLRATLSMGALLSCSEPSHGSQSQGSSPDVAPATTSSAAPNVSENANGAKQPTSQRREVASSSNTEMLPAADAEPSDEELGEEVREEDLLSSSDISLEKREALTRFQRLRQTPNMCSPEEALADIHLTSLIGSGGFASVFSGLWHGSGHVAVKICCTRPKQDGQFPARVLMEAIICKGLAHPSIIQTCPPVQPSQTGLTPLQPDSAWQAGSKSNSVKSVDEFGALVDTQTLPPVSWAEILDLMHAEAGQMLTILIMHRAKLGNLWQAIQRNLFEPRPELPAVDRRKRTRALLRTACEIAGGLEYLHMNDIIHADLHMSKASDVYAFGILVLEMARSGPAYSKACLADLADRVISEDLRPEWPAHVCPELGKLYQQQPLMPHRPGLSCCPCCWSGNKEAVRLPRGSWLQLPRARLVCSTGPVHSVSRPSAPDLVLL</sequence>
<evidence type="ECO:0000256" key="1">
    <source>
        <dbReference type="PROSITE-ProRule" id="PRU10141"/>
    </source>
</evidence>
<feature type="compositionally biased region" description="Acidic residues" evidence="2">
    <location>
        <begin position="119"/>
        <end position="131"/>
    </location>
</feature>
<feature type="binding site" evidence="1">
    <location>
        <position position="198"/>
    </location>
    <ligand>
        <name>ATP</name>
        <dbReference type="ChEBI" id="CHEBI:30616"/>
    </ligand>
</feature>
<dbReference type="InterPro" id="IPR051681">
    <property type="entry name" value="Ser/Thr_Kinases-Pseudokinases"/>
</dbReference>
<feature type="domain" description="Protein kinase" evidence="3">
    <location>
        <begin position="170"/>
        <end position="480"/>
    </location>
</feature>
<dbReference type="Pfam" id="PF07714">
    <property type="entry name" value="PK_Tyr_Ser-Thr"/>
    <property type="match status" value="1"/>
</dbReference>
<dbReference type="PANTHER" id="PTHR44329">
    <property type="entry name" value="SERINE/THREONINE-PROTEIN KINASE TNNI3K-RELATED"/>
    <property type="match status" value="1"/>
</dbReference>
<dbReference type="Gene3D" id="3.30.200.20">
    <property type="entry name" value="Phosphorylase Kinase, domain 1"/>
    <property type="match status" value="1"/>
</dbReference>
<dbReference type="PROSITE" id="PS00107">
    <property type="entry name" value="PROTEIN_KINASE_ATP"/>
    <property type="match status" value="1"/>
</dbReference>
<keyword evidence="1" id="KW-0547">Nucleotide-binding</keyword>
<dbReference type="AlphaFoldDB" id="A0A699ZXT8"/>
<evidence type="ECO:0000256" key="2">
    <source>
        <dbReference type="SAM" id="MobiDB-lite"/>
    </source>
</evidence>
<dbReference type="GO" id="GO:0005524">
    <property type="term" value="F:ATP binding"/>
    <property type="evidence" value="ECO:0007669"/>
    <property type="project" value="UniProtKB-UniRule"/>
</dbReference>
<dbReference type="Proteomes" id="UP000485058">
    <property type="component" value="Unassembled WGS sequence"/>
</dbReference>
<feature type="region of interest" description="Disordered" evidence="2">
    <location>
        <begin position="59"/>
        <end position="138"/>
    </location>
</feature>
<dbReference type="InterPro" id="IPR011009">
    <property type="entry name" value="Kinase-like_dom_sf"/>
</dbReference>
<feature type="compositionally biased region" description="Polar residues" evidence="2">
    <location>
        <begin position="78"/>
        <end position="111"/>
    </location>
</feature>
<accession>A0A699ZXT8</accession>
<dbReference type="InterPro" id="IPR000719">
    <property type="entry name" value="Prot_kinase_dom"/>
</dbReference>
<organism evidence="4 5">
    <name type="scientific">Haematococcus lacustris</name>
    <name type="common">Green alga</name>
    <name type="synonym">Haematococcus pluvialis</name>
    <dbReference type="NCBI Taxonomy" id="44745"/>
    <lineage>
        <taxon>Eukaryota</taxon>
        <taxon>Viridiplantae</taxon>
        <taxon>Chlorophyta</taxon>
        <taxon>core chlorophytes</taxon>
        <taxon>Chlorophyceae</taxon>
        <taxon>CS clade</taxon>
        <taxon>Chlamydomonadales</taxon>
        <taxon>Haematococcaceae</taxon>
        <taxon>Haematococcus</taxon>
    </lineage>
</organism>
<dbReference type="InterPro" id="IPR017441">
    <property type="entry name" value="Protein_kinase_ATP_BS"/>
</dbReference>
<dbReference type="InterPro" id="IPR001245">
    <property type="entry name" value="Ser-Thr/Tyr_kinase_cat_dom"/>
</dbReference>
<evidence type="ECO:0000259" key="3">
    <source>
        <dbReference type="PROSITE" id="PS50011"/>
    </source>
</evidence>
<feature type="compositionally biased region" description="Low complexity" evidence="2">
    <location>
        <begin position="60"/>
        <end position="73"/>
    </location>
</feature>
<evidence type="ECO:0000313" key="5">
    <source>
        <dbReference type="Proteomes" id="UP000485058"/>
    </source>
</evidence>
<gene>
    <name evidence="4" type="ORF">HaLaN_17971</name>
</gene>
<dbReference type="SMART" id="SM00220">
    <property type="entry name" value="S_TKc"/>
    <property type="match status" value="1"/>
</dbReference>
<evidence type="ECO:0000313" key="4">
    <source>
        <dbReference type="EMBL" id="GFH20792.1"/>
    </source>
</evidence>
<keyword evidence="5" id="KW-1185">Reference proteome</keyword>
<dbReference type="SUPFAM" id="SSF56112">
    <property type="entry name" value="Protein kinase-like (PK-like)"/>
    <property type="match status" value="1"/>
</dbReference>
<reference evidence="4 5" key="1">
    <citation type="submission" date="2020-02" db="EMBL/GenBank/DDBJ databases">
        <title>Draft genome sequence of Haematococcus lacustris strain NIES-144.</title>
        <authorList>
            <person name="Morimoto D."/>
            <person name="Nakagawa S."/>
            <person name="Yoshida T."/>
            <person name="Sawayama S."/>
        </authorList>
    </citation>
    <scope>NUCLEOTIDE SEQUENCE [LARGE SCALE GENOMIC DNA]</scope>
    <source>
        <strain evidence="4 5">NIES-144</strain>
    </source>
</reference>
<dbReference type="PANTHER" id="PTHR44329:SF214">
    <property type="entry name" value="PROTEIN KINASE DOMAIN-CONTAINING PROTEIN"/>
    <property type="match status" value="1"/>
</dbReference>
<keyword evidence="4" id="KW-0808">Transferase</keyword>
<proteinExistence type="predicted"/>
<comment type="caution">
    <text evidence="4">The sequence shown here is derived from an EMBL/GenBank/DDBJ whole genome shotgun (WGS) entry which is preliminary data.</text>
</comment>
<protein>
    <submittedName>
        <fullName evidence="4">Protein kinase domain-containing protein</fullName>
    </submittedName>
</protein>
<dbReference type="EMBL" id="BLLF01001697">
    <property type="protein sequence ID" value="GFH20792.1"/>
    <property type="molecule type" value="Genomic_DNA"/>
</dbReference>
<dbReference type="GO" id="GO:0004674">
    <property type="term" value="F:protein serine/threonine kinase activity"/>
    <property type="evidence" value="ECO:0007669"/>
    <property type="project" value="TreeGrafter"/>
</dbReference>
<dbReference type="Gene3D" id="1.10.510.10">
    <property type="entry name" value="Transferase(Phosphotransferase) domain 1"/>
    <property type="match status" value="2"/>
</dbReference>
<keyword evidence="1" id="KW-0067">ATP-binding</keyword>
<dbReference type="PROSITE" id="PS50011">
    <property type="entry name" value="PROTEIN_KINASE_DOM"/>
    <property type="match status" value="1"/>
</dbReference>
<keyword evidence="4" id="KW-0418">Kinase</keyword>